<dbReference type="STRING" id="59729.ENSTGUP00000005274"/>
<evidence type="ECO:0000313" key="8">
    <source>
        <dbReference type="Proteomes" id="UP000007754"/>
    </source>
</evidence>
<protein>
    <recommendedName>
        <fullName evidence="3">Lebercilin-like protein</fullName>
    </recommendedName>
    <alternativeName>
        <fullName evidence="4">Leber congenital amaurosis 5-like protein</fullName>
    </alternativeName>
</protein>
<dbReference type="GO" id="GO:0042073">
    <property type="term" value="P:intraciliary transport"/>
    <property type="evidence" value="ECO:0007669"/>
    <property type="project" value="TreeGrafter"/>
</dbReference>
<dbReference type="HOGENOM" id="CLU_082299_0_0_1"/>
<keyword evidence="8" id="KW-1185">Reference proteome</keyword>
<evidence type="ECO:0000256" key="3">
    <source>
        <dbReference type="ARBA" id="ARBA00041189"/>
    </source>
</evidence>
<comment type="similarity">
    <text evidence="1">Belongs to the LCA5 family.</text>
</comment>
<feature type="region of interest" description="Disordered" evidence="5">
    <location>
        <begin position="443"/>
        <end position="492"/>
    </location>
</feature>
<dbReference type="PANTHER" id="PTHR16650">
    <property type="entry name" value="C21ORF13-RELATED"/>
    <property type="match status" value="1"/>
</dbReference>
<feature type="region of interest" description="Disordered" evidence="5">
    <location>
        <begin position="353"/>
        <end position="408"/>
    </location>
</feature>
<feature type="compositionally biased region" description="Acidic residues" evidence="5">
    <location>
        <begin position="456"/>
        <end position="465"/>
    </location>
</feature>
<dbReference type="OMA" id="MKHQETQ"/>
<dbReference type="InParanoid" id="H0Z3Y0"/>
<dbReference type="InterPro" id="IPR026188">
    <property type="entry name" value="Lebercilin-like"/>
</dbReference>
<evidence type="ECO:0000256" key="1">
    <source>
        <dbReference type="ARBA" id="ARBA00010229"/>
    </source>
</evidence>
<feature type="compositionally biased region" description="Basic and acidic residues" evidence="5">
    <location>
        <begin position="466"/>
        <end position="480"/>
    </location>
</feature>
<dbReference type="InterPro" id="IPR028933">
    <property type="entry name" value="Lebercilin_dom"/>
</dbReference>
<evidence type="ECO:0000256" key="4">
    <source>
        <dbReference type="ARBA" id="ARBA00041402"/>
    </source>
</evidence>
<dbReference type="AlphaFoldDB" id="H0Z3Y0"/>
<feature type="region of interest" description="Disordered" evidence="5">
    <location>
        <begin position="42"/>
        <end position="70"/>
    </location>
</feature>
<evidence type="ECO:0000256" key="5">
    <source>
        <dbReference type="SAM" id="MobiDB-lite"/>
    </source>
</evidence>
<gene>
    <name evidence="7" type="primary">LCA5L</name>
</gene>
<dbReference type="GO" id="GO:0005930">
    <property type="term" value="C:axoneme"/>
    <property type="evidence" value="ECO:0007669"/>
    <property type="project" value="TreeGrafter"/>
</dbReference>
<reference evidence="7" key="2">
    <citation type="submission" date="2025-08" db="UniProtKB">
        <authorList>
            <consortium name="Ensembl"/>
        </authorList>
    </citation>
    <scope>IDENTIFICATION</scope>
</reference>
<dbReference type="GeneTree" id="ENSGT00560000077266"/>
<feature type="compositionally biased region" description="Basic and acidic residues" evidence="5">
    <location>
        <begin position="42"/>
        <end position="66"/>
    </location>
</feature>
<evidence type="ECO:0000313" key="7">
    <source>
        <dbReference type="Ensembl" id="ENSTGUP00000005274.2"/>
    </source>
</evidence>
<dbReference type="Ensembl" id="ENSTGUT00000005326.2">
    <property type="protein sequence ID" value="ENSTGUP00000005274.2"/>
    <property type="gene ID" value="ENSTGUG00000005124.2"/>
</dbReference>
<name>H0Z3Y0_TAEGU</name>
<reference evidence="7 8" key="1">
    <citation type="journal article" date="2010" name="Nature">
        <title>The genome of a songbird.</title>
        <authorList>
            <person name="Warren W.C."/>
            <person name="Clayton D.F."/>
            <person name="Ellegren H."/>
            <person name="Arnold A.P."/>
            <person name="Hillier L.W."/>
            <person name="Kunstner A."/>
            <person name="Searle S."/>
            <person name="White S."/>
            <person name="Vilella A.J."/>
            <person name="Fairley S."/>
            <person name="Heger A."/>
            <person name="Kong L."/>
            <person name="Ponting C.P."/>
            <person name="Jarvis E.D."/>
            <person name="Mello C.V."/>
            <person name="Minx P."/>
            <person name="Lovell P."/>
            <person name="Velho T.A."/>
            <person name="Ferris M."/>
            <person name="Balakrishnan C.N."/>
            <person name="Sinha S."/>
            <person name="Blatti C."/>
            <person name="London S.E."/>
            <person name="Li Y."/>
            <person name="Lin Y.C."/>
            <person name="George J."/>
            <person name="Sweedler J."/>
            <person name="Southey B."/>
            <person name="Gunaratne P."/>
            <person name="Watson M."/>
            <person name="Nam K."/>
            <person name="Backstrom N."/>
            <person name="Smeds L."/>
            <person name="Nabholz B."/>
            <person name="Itoh Y."/>
            <person name="Whitney O."/>
            <person name="Pfenning A.R."/>
            <person name="Howard J."/>
            <person name="Volker M."/>
            <person name="Skinner B.M."/>
            <person name="Griffin D.K."/>
            <person name="Ye L."/>
            <person name="McLaren W.M."/>
            <person name="Flicek P."/>
            <person name="Quesada V."/>
            <person name="Velasco G."/>
            <person name="Lopez-Otin C."/>
            <person name="Puente X.S."/>
            <person name="Olender T."/>
            <person name="Lancet D."/>
            <person name="Smit A.F."/>
            <person name="Hubley R."/>
            <person name="Konkel M.K."/>
            <person name="Walker J.A."/>
            <person name="Batzer M.A."/>
            <person name="Gu W."/>
            <person name="Pollock D.D."/>
            <person name="Chen L."/>
            <person name="Cheng Z."/>
            <person name="Eichler E.E."/>
            <person name="Stapley J."/>
            <person name="Slate J."/>
            <person name="Ekblom R."/>
            <person name="Birkhead T."/>
            <person name="Burke T."/>
            <person name="Burt D."/>
            <person name="Scharff C."/>
            <person name="Adam I."/>
            <person name="Richard H."/>
            <person name="Sultan M."/>
            <person name="Soldatov A."/>
            <person name="Lehrach H."/>
            <person name="Edwards S.V."/>
            <person name="Yang S.P."/>
            <person name="Li X."/>
            <person name="Graves T."/>
            <person name="Fulton L."/>
            <person name="Nelson J."/>
            <person name="Chinwalla A."/>
            <person name="Hou S."/>
            <person name="Mardis E.R."/>
            <person name="Wilson R.K."/>
        </authorList>
    </citation>
    <scope>NUCLEOTIDE SEQUENCE [LARGE SCALE GENOMIC DNA]</scope>
</reference>
<feature type="domain" description="Lebercilin" evidence="6">
    <location>
        <begin position="116"/>
        <end position="307"/>
    </location>
</feature>
<sequence>MATWQSLSVFAFIKPCSGKVEKTLLNILPVMIPRSFSVTDPERVRGKPLETAGTEKKQTQKKDKTRKERKKCGHCLHAQGDKRGGKKWPTAKTSNLNTSFMTLQSGVVYQDKNATAQRISSARIHKIKELKNEIFDLQRKIETSSFENLALKELNRRHARAIGRYSDTESHLQELLAGHRKELEHLMNLLKMSQEAERNTARELKKVEAELRRTEGYLKTLVVLSEDKALAEREELHCRLSLLNETLEAKDEKIQSLEMQLKLNSNTFSRQLASESKKLLEAIMTKKNLLMEINIVHQKIKEKDRQLFIQNIYANRMPKTLRDRSDWVPNDQSLRVDRSVQVDKESFRELLLSQHQETEKKPIQLKKEKRGDKGGEGKAKEVCSGAQGKKENQATKKVPMPETSNRTHRGGKLLMEEHKFSEFIKEMEKETEVLKKELKTLMKSERNPQRVKEDNQEGETVEEVEKEEKNHYELQKKKAMSEGASPSKDPTRLKKKYIFSEAVENLHQGLHTSGAKCKAGSQRASCTHTAVPRRKISFGAYEPSFGQTLPGWQDSASAVEETPDEGALRAGMFAATQFLQFQQHRGDGRQVRGAKQIPNSTPGSSSPR</sequence>
<evidence type="ECO:0000259" key="6">
    <source>
        <dbReference type="Pfam" id="PF15619"/>
    </source>
</evidence>
<dbReference type="Pfam" id="PF15619">
    <property type="entry name" value="Lebercilin"/>
    <property type="match status" value="1"/>
</dbReference>
<feature type="compositionally biased region" description="Basic and acidic residues" evidence="5">
    <location>
        <begin position="443"/>
        <end position="455"/>
    </location>
</feature>
<dbReference type="Proteomes" id="UP000007754">
    <property type="component" value="Chromosome 1"/>
</dbReference>
<keyword evidence="2" id="KW-0175">Coiled coil</keyword>
<dbReference type="PANTHER" id="PTHR16650:SF9">
    <property type="entry name" value="LEBERCILIN-LIKE PROTEIN"/>
    <property type="match status" value="1"/>
</dbReference>
<feature type="compositionally biased region" description="Basic and acidic residues" evidence="5">
    <location>
        <begin position="356"/>
        <end position="381"/>
    </location>
</feature>
<feature type="region of interest" description="Disordered" evidence="5">
    <location>
        <begin position="584"/>
        <end position="608"/>
    </location>
</feature>
<accession>H0Z3Y0</accession>
<evidence type="ECO:0000256" key="2">
    <source>
        <dbReference type="ARBA" id="ARBA00023054"/>
    </source>
</evidence>
<feature type="compositionally biased region" description="Polar residues" evidence="5">
    <location>
        <begin position="597"/>
        <end position="608"/>
    </location>
</feature>
<reference evidence="7" key="3">
    <citation type="submission" date="2025-09" db="UniProtKB">
        <authorList>
            <consortium name="Ensembl"/>
        </authorList>
    </citation>
    <scope>IDENTIFICATION</scope>
</reference>
<organism evidence="7 8">
    <name type="scientific">Taeniopygia guttata</name>
    <name type="common">Zebra finch</name>
    <name type="synonym">Poephila guttata</name>
    <dbReference type="NCBI Taxonomy" id="59729"/>
    <lineage>
        <taxon>Eukaryota</taxon>
        <taxon>Metazoa</taxon>
        <taxon>Chordata</taxon>
        <taxon>Craniata</taxon>
        <taxon>Vertebrata</taxon>
        <taxon>Euteleostomi</taxon>
        <taxon>Archelosauria</taxon>
        <taxon>Archosauria</taxon>
        <taxon>Dinosauria</taxon>
        <taxon>Saurischia</taxon>
        <taxon>Theropoda</taxon>
        <taxon>Coelurosauria</taxon>
        <taxon>Aves</taxon>
        <taxon>Neognathae</taxon>
        <taxon>Neoaves</taxon>
        <taxon>Telluraves</taxon>
        <taxon>Australaves</taxon>
        <taxon>Passeriformes</taxon>
        <taxon>Passeroidea</taxon>
        <taxon>Estrildidae</taxon>
        <taxon>Estrildinae</taxon>
        <taxon>Taeniopygia</taxon>
    </lineage>
</organism>
<proteinExistence type="inferred from homology"/>